<dbReference type="PANTHER" id="PTHR47942">
    <property type="entry name" value="TETRATRICOPEPTIDE REPEAT (TPR)-LIKE SUPERFAMILY PROTEIN-RELATED"/>
    <property type="match status" value="1"/>
</dbReference>
<dbReference type="eggNOG" id="ENOG502QWZV">
    <property type="taxonomic scope" value="Eukaryota"/>
</dbReference>
<dbReference type="GeneID" id="7446670"/>
<dbReference type="PANTHER" id="PTHR47942:SF63">
    <property type="entry name" value="PENTATRICOPEPTIDE REPEAT-CONTAINING PROTEIN"/>
    <property type="match status" value="1"/>
</dbReference>
<dbReference type="GO" id="GO:0005737">
    <property type="term" value="C:cytoplasm"/>
    <property type="evidence" value="ECO:0000318"/>
    <property type="project" value="GO_Central"/>
</dbReference>
<sequence>MITLASVGRRRLLHFRHQLARHYNLTPLNNVGHQRMWCMDSGSRYSNPHQSSPNFSSISLDGSIVASATEPSTSDVLANHSHQQVSHSQTPAQAQLHQRQHEYQQQIQRWIATNPKIAPYKAEESLAKLWVEQKELFDNWKEEQHIKSVPALNETQYPPILITTDAVNLVLQAWCISNNGEKGAVRAERLLHWFEDLHSNDTTTEKSLLPRPDYQSYATVIDAWSRAAVYESTHSRTSESTSKGKTKRDIPEAIRVGFECAKKGEELLMHMQKVHEKRLENQQIEPYSSEIQPDTQVFHLVLKAWAHIQGSKASATRAMRIMDLMQELHHYQSMNVPHWQGLNMSKVQPNIMTYKLILKAWANAATPEGPDRAEEILRHCYSLSKAGNMGVEIMPDEECFHIVMKAHTESVRKRGKNSDVGHVSSVDRARQVVDLLDWMELLAKRPKTKIQPNTDSYRIALSAWVWSHHVDAPKEAESILFRMIRASESTDGGIEKLLNIDAGSNKNTPKVQPETRDFNTLINCCVFARGVGSNPQMGSDELEMDLLQQQFRRETFLIAEGALQALLSSPHAQADSATFVGMIRACLNLLPNNEERDARVIDLFRLAYRTPLPIEQSSPKLPSSSSERLKPPVGGGCVDANVLRELRRALPIIEDYIRVREEFEDHRRRQ</sequence>
<dbReference type="KEGG" id="tps:THAPSDRAFT_21381"/>
<evidence type="ECO:0000313" key="3">
    <source>
        <dbReference type="EMBL" id="EED95378.1"/>
    </source>
</evidence>
<feature type="region of interest" description="Disordered" evidence="2">
    <location>
        <begin position="77"/>
        <end position="99"/>
    </location>
</feature>
<evidence type="ECO:0000256" key="1">
    <source>
        <dbReference type="ARBA" id="ARBA00022737"/>
    </source>
</evidence>
<dbReference type="PaxDb" id="35128-Thaps21381"/>
<organism evidence="3 4">
    <name type="scientific">Thalassiosira pseudonana</name>
    <name type="common">Marine diatom</name>
    <name type="synonym">Cyclotella nana</name>
    <dbReference type="NCBI Taxonomy" id="35128"/>
    <lineage>
        <taxon>Eukaryota</taxon>
        <taxon>Sar</taxon>
        <taxon>Stramenopiles</taxon>
        <taxon>Ochrophyta</taxon>
        <taxon>Bacillariophyta</taxon>
        <taxon>Coscinodiscophyceae</taxon>
        <taxon>Thalassiosirophycidae</taxon>
        <taxon>Thalassiosirales</taxon>
        <taxon>Thalassiosiraceae</taxon>
        <taxon>Thalassiosira</taxon>
    </lineage>
</organism>
<dbReference type="AlphaFoldDB" id="B8BV11"/>
<dbReference type="InParanoid" id="B8BV11"/>
<dbReference type="InterPro" id="IPR011990">
    <property type="entry name" value="TPR-like_helical_dom_sf"/>
</dbReference>
<reference evidence="3 4" key="1">
    <citation type="journal article" date="2004" name="Science">
        <title>The genome of the diatom Thalassiosira pseudonana: ecology, evolution, and metabolism.</title>
        <authorList>
            <person name="Armbrust E.V."/>
            <person name="Berges J.A."/>
            <person name="Bowler C."/>
            <person name="Green B.R."/>
            <person name="Martinez D."/>
            <person name="Putnam N.H."/>
            <person name="Zhou S."/>
            <person name="Allen A.E."/>
            <person name="Apt K.E."/>
            <person name="Bechner M."/>
            <person name="Brzezinski M.A."/>
            <person name="Chaal B.K."/>
            <person name="Chiovitti A."/>
            <person name="Davis A.K."/>
            <person name="Demarest M.S."/>
            <person name="Detter J.C."/>
            <person name="Glavina T."/>
            <person name="Goodstein D."/>
            <person name="Hadi M.Z."/>
            <person name="Hellsten U."/>
            <person name="Hildebrand M."/>
            <person name="Jenkins B.D."/>
            <person name="Jurka J."/>
            <person name="Kapitonov V.V."/>
            <person name="Kroger N."/>
            <person name="Lau W.W."/>
            <person name="Lane T.W."/>
            <person name="Larimer F.W."/>
            <person name="Lippmeier J.C."/>
            <person name="Lucas S."/>
            <person name="Medina M."/>
            <person name="Montsant A."/>
            <person name="Obornik M."/>
            <person name="Parker M.S."/>
            <person name="Palenik B."/>
            <person name="Pazour G.J."/>
            <person name="Richardson P.M."/>
            <person name="Rynearson T.A."/>
            <person name="Saito M.A."/>
            <person name="Schwartz D.C."/>
            <person name="Thamatrakoln K."/>
            <person name="Valentin K."/>
            <person name="Vardi A."/>
            <person name="Wilkerson F.P."/>
            <person name="Rokhsar D.S."/>
        </authorList>
    </citation>
    <scope>NUCLEOTIDE SEQUENCE [LARGE SCALE GENOMIC DNA]</scope>
    <source>
        <strain evidence="3 4">CCMP1335</strain>
    </source>
</reference>
<name>B8BV11_THAPS</name>
<dbReference type="STRING" id="35128.B8BV11"/>
<dbReference type="InterPro" id="IPR051222">
    <property type="entry name" value="PPR/CCM1_RNA-binding"/>
</dbReference>
<dbReference type="GO" id="GO:0003729">
    <property type="term" value="F:mRNA binding"/>
    <property type="evidence" value="ECO:0000318"/>
    <property type="project" value="GO_Central"/>
</dbReference>
<dbReference type="OMA" id="TRAMRIM"/>
<dbReference type="Proteomes" id="UP000001449">
    <property type="component" value="Chromosome 2"/>
</dbReference>
<dbReference type="RefSeq" id="XP_002287935.1">
    <property type="nucleotide sequence ID" value="XM_002287899.1"/>
</dbReference>
<dbReference type="EMBL" id="CM000639">
    <property type="protein sequence ID" value="EED95378.1"/>
    <property type="molecule type" value="Genomic_DNA"/>
</dbReference>
<feature type="compositionally biased region" description="Polar residues" evidence="2">
    <location>
        <begin position="77"/>
        <end position="92"/>
    </location>
</feature>
<evidence type="ECO:0000256" key="2">
    <source>
        <dbReference type="SAM" id="MobiDB-lite"/>
    </source>
</evidence>
<protein>
    <recommendedName>
        <fullName evidence="5">Pentacotripeptide-repeat region of PRORP domain-containing protein</fullName>
    </recommendedName>
</protein>
<evidence type="ECO:0000313" key="4">
    <source>
        <dbReference type="Proteomes" id="UP000001449"/>
    </source>
</evidence>
<dbReference type="Gene3D" id="1.25.40.10">
    <property type="entry name" value="Tetratricopeptide repeat domain"/>
    <property type="match status" value="1"/>
</dbReference>
<proteinExistence type="predicted"/>
<keyword evidence="4" id="KW-1185">Reference proteome</keyword>
<evidence type="ECO:0008006" key="5">
    <source>
        <dbReference type="Google" id="ProtNLM"/>
    </source>
</evidence>
<dbReference type="GO" id="GO:0006397">
    <property type="term" value="P:mRNA processing"/>
    <property type="evidence" value="ECO:0000318"/>
    <property type="project" value="GO_Central"/>
</dbReference>
<gene>
    <name evidence="3" type="ORF">THAPSDRAFT_21381</name>
</gene>
<keyword evidence="1" id="KW-0677">Repeat</keyword>
<reference evidence="3 4" key="2">
    <citation type="journal article" date="2008" name="Nature">
        <title>The Phaeodactylum genome reveals the evolutionary history of diatom genomes.</title>
        <authorList>
            <person name="Bowler C."/>
            <person name="Allen A.E."/>
            <person name="Badger J.H."/>
            <person name="Grimwood J."/>
            <person name="Jabbari K."/>
            <person name="Kuo A."/>
            <person name="Maheswari U."/>
            <person name="Martens C."/>
            <person name="Maumus F."/>
            <person name="Otillar R.P."/>
            <person name="Rayko E."/>
            <person name="Salamov A."/>
            <person name="Vandepoele K."/>
            <person name="Beszteri B."/>
            <person name="Gruber A."/>
            <person name="Heijde M."/>
            <person name="Katinka M."/>
            <person name="Mock T."/>
            <person name="Valentin K."/>
            <person name="Verret F."/>
            <person name="Berges J.A."/>
            <person name="Brownlee C."/>
            <person name="Cadoret J.P."/>
            <person name="Chiovitti A."/>
            <person name="Choi C.J."/>
            <person name="Coesel S."/>
            <person name="De Martino A."/>
            <person name="Detter J.C."/>
            <person name="Durkin C."/>
            <person name="Falciatore A."/>
            <person name="Fournet J."/>
            <person name="Haruta M."/>
            <person name="Huysman M.J."/>
            <person name="Jenkins B.D."/>
            <person name="Jiroutova K."/>
            <person name="Jorgensen R.E."/>
            <person name="Joubert Y."/>
            <person name="Kaplan A."/>
            <person name="Kroger N."/>
            <person name="Kroth P.G."/>
            <person name="La Roche J."/>
            <person name="Lindquist E."/>
            <person name="Lommer M."/>
            <person name="Martin-Jezequel V."/>
            <person name="Lopez P.J."/>
            <person name="Lucas S."/>
            <person name="Mangogna M."/>
            <person name="McGinnis K."/>
            <person name="Medlin L.K."/>
            <person name="Montsant A."/>
            <person name="Oudot-Le Secq M.P."/>
            <person name="Napoli C."/>
            <person name="Obornik M."/>
            <person name="Parker M.S."/>
            <person name="Petit J.L."/>
            <person name="Porcel B.M."/>
            <person name="Poulsen N."/>
            <person name="Robison M."/>
            <person name="Rychlewski L."/>
            <person name="Rynearson T.A."/>
            <person name="Schmutz J."/>
            <person name="Shapiro H."/>
            <person name="Siaut M."/>
            <person name="Stanley M."/>
            <person name="Sussman M.R."/>
            <person name="Taylor A.R."/>
            <person name="Vardi A."/>
            <person name="von Dassow P."/>
            <person name="Vyverman W."/>
            <person name="Willis A."/>
            <person name="Wyrwicz L.S."/>
            <person name="Rokhsar D.S."/>
            <person name="Weissenbach J."/>
            <person name="Armbrust E.V."/>
            <person name="Green B.R."/>
            <person name="Van de Peer Y."/>
            <person name="Grigoriev I.V."/>
        </authorList>
    </citation>
    <scope>NUCLEOTIDE SEQUENCE [LARGE SCALE GENOMIC DNA]</scope>
    <source>
        <strain evidence="3 4">CCMP1335</strain>
    </source>
</reference>
<dbReference type="HOGENOM" id="CLU_410244_0_0_1"/>
<accession>B8BV11</accession>